<evidence type="ECO:0000256" key="1">
    <source>
        <dbReference type="SAM" id="Phobius"/>
    </source>
</evidence>
<sequence>MAHAKYSKLNVNGDGLMTIKYLFTNILCFVEILVIEMFSNYHRTSLEILAVPMQEIYLIACLKSSTTTPLTFIKLRRRIFNYIVEITAFLFVTRGSLITKIIISLRSITIQLSQH</sequence>
<keyword evidence="1" id="KW-0472">Membrane</keyword>
<accession>A0ABN8MWV8</accession>
<dbReference type="Proteomes" id="UP001159405">
    <property type="component" value="Unassembled WGS sequence"/>
</dbReference>
<evidence type="ECO:0000313" key="2">
    <source>
        <dbReference type="EMBL" id="CAH3037799.1"/>
    </source>
</evidence>
<name>A0ABN8MWV8_9CNID</name>
<organism evidence="2 3">
    <name type="scientific">Porites lobata</name>
    <dbReference type="NCBI Taxonomy" id="104759"/>
    <lineage>
        <taxon>Eukaryota</taxon>
        <taxon>Metazoa</taxon>
        <taxon>Cnidaria</taxon>
        <taxon>Anthozoa</taxon>
        <taxon>Hexacorallia</taxon>
        <taxon>Scleractinia</taxon>
        <taxon>Fungiina</taxon>
        <taxon>Poritidae</taxon>
        <taxon>Porites</taxon>
    </lineage>
</organism>
<keyword evidence="1" id="KW-1133">Transmembrane helix</keyword>
<keyword evidence="3" id="KW-1185">Reference proteome</keyword>
<evidence type="ECO:0000313" key="3">
    <source>
        <dbReference type="Proteomes" id="UP001159405"/>
    </source>
</evidence>
<dbReference type="EMBL" id="CALNXK010000006">
    <property type="protein sequence ID" value="CAH3037799.1"/>
    <property type="molecule type" value="Genomic_DNA"/>
</dbReference>
<feature type="transmembrane region" description="Helical" evidence="1">
    <location>
        <begin position="21"/>
        <end position="39"/>
    </location>
</feature>
<gene>
    <name evidence="2" type="ORF">PLOB_00039229</name>
</gene>
<comment type="caution">
    <text evidence="2">The sequence shown here is derived from an EMBL/GenBank/DDBJ whole genome shotgun (WGS) entry which is preliminary data.</text>
</comment>
<keyword evidence="1" id="KW-0812">Transmembrane</keyword>
<proteinExistence type="predicted"/>
<protein>
    <submittedName>
        <fullName evidence="2">Uncharacterized protein</fullName>
    </submittedName>
</protein>
<feature type="transmembrane region" description="Helical" evidence="1">
    <location>
        <begin position="79"/>
        <end position="97"/>
    </location>
</feature>
<reference evidence="2 3" key="1">
    <citation type="submission" date="2022-05" db="EMBL/GenBank/DDBJ databases">
        <authorList>
            <consortium name="Genoscope - CEA"/>
            <person name="William W."/>
        </authorList>
    </citation>
    <scope>NUCLEOTIDE SEQUENCE [LARGE SCALE GENOMIC DNA]</scope>
</reference>